<dbReference type="eggNOG" id="COG2226">
    <property type="taxonomic scope" value="Bacteria"/>
</dbReference>
<dbReference type="AlphaFoldDB" id="H9ULE1"/>
<keyword evidence="5" id="KW-1185">Reference proteome</keyword>
<dbReference type="InterPro" id="IPR029063">
    <property type="entry name" value="SAM-dependent_MTases_sf"/>
</dbReference>
<evidence type="ECO:0000313" key="5">
    <source>
        <dbReference type="Proteomes" id="UP000007383"/>
    </source>
</evidence>
<dbReference type="KEGG" id="sfc:Spiaf_2301"/>
<dbReference type="PANTHER" id="PTHR43861:SF1">
    <property type="entry name" value="TRANS-ACONITATE 2-METHYLTRANSFERASE"/>
    <property type="match status" value="1"/>
</dbReference>
<dbReference type="EMBL" id="CP003282">
    <property type="protein sequence ID" value="AFG38334.1"/>
    <property type="molecule type" value="Genomic_DNA"/>
</dbReference>
<evidence type="ECO:0000256" key="1">
    <source>
        <dbReference type="ARBA" id="ARBA00022603"/>
    </source>
</evidence>
<evidence type="ECO:0000313" key="4">
    <source>
        <dbReference type="EMBL" id="AFG38334.1"/>
    </source>
</evidence>
<keyword evidence="2 4" id="KW-0808">Transferase</keyword>
<dbReference type="HOGENOM" id="CLU_069129_8_2_12"/>
<dbReference type="PATRIC" id="fig|889378.3.peg.2273"/>
<dbReference type="GO" id="GO:0032259">
    <property type="term" value="P:methylation"/>
    <property type="evidence" value="ECO:0007669"/>
    <property type="project" value="UniProtKB-KW"/>
</dbReference>
<dbReference type="Proteomes" id="UP000007383">
    <property type="component" value="Chromosome"/>
</dbReference>
<dbReference type="PANTHER" id="PTHR43861">
    <property type="entry name" value="TRANS-ACONITATE 2-METHYLTRANSFERASE-RELATED"/>
    <property type="match status" value="1"/>
</dbReference>
<dbReference type="CDD" id="cd02440">
    <property type="entry name" value="AdoMet_MTases"/>
    <property type="match status" value="1"/>
</dbReference>
<dbReference type="Gene3D" id="3.40.50.150">
    <property type="entry name" value="Vaccinia Virus protein VP39"/>
    <property type="match status" value="1"/>
</dbReference>
<gene>
    <name evidence="4" type="ordered locus">Spiaf_2301</name>
</gene>
<dbReference type="SUPFAM" id="SSF53335">
    <property type="entry name" value="S-adenosyl-L-methionine-dependent methyltransferases"/>
    <property type="match status" value="1"/>
</dbReference>
<dbReference type="RefSeq" id="WP_014456316.1">
    <property type="nucleotide sequence ID" value="NC_017098.1"/>
</dbReference>
<organism evidence="4 5">
    <name type="scientific">Spirochaeta africana (strain ATCC 700263 / DSM 8902 / Z-7692)</name>
    <dbReference type="NCBI Taxonomy" id="889378"/>
    <lineage>
        <taxon>Bacteria</taxon>
        <taxon>Pseudomonadati</taxon>
        <taxon>Spirochaetota</taxon>
        <taxon>Spirochaetia</taxon>
        <taxon>Spirochaetales</taxon>
        <taxon>Spirochaetaceae</taxon>
        <taxon>Spirochaeta</taxon>
    </lineage>
</organism>
<dbReference type="OrthoDB" id="9791837at2"/>
<dbReference type="Pfam" id="PF13649">
    <property type="entry name" value="Methyltransf_25"/>
    <property type="match status" value="1"/>
</dbReference>
<accession>H9ULE1</accession>
<sequence>MDLYQKIAAEYAILFPSSTERLHCIERRLAQNAARDILDIGCASGELTRQLAVSGRHVTGIDPNEAMIDEARRQAAQTRAGALQYQAVDMLAFLGQEESGHYDALLCLGNTLAYLPGAAGLRDFMESAARVLRPGGYLGIQLLNYDNPVIGPGFHFPVLEGPRLRMSRRYQSLDGQAGYGFATAVTDTETGITSRDLHTHYPFRREEIAAAARSAGFARVEVYGDYRNGPVHRESFFVMLHVWKYA</sequence>
<name>H9ULE1_SPIAZ</name>
<feature type="domain" description="Methyltransferase" evidence="3">
    <location>
        <begin position="37"/>
        <end position="136"/>
    </location>
</feature>
<evidence type="ECO:0000259" key="3">
    <source>
        <dbReference type="Pfam" id="PF13649"/>
    </source>
</evidence>
<proteinExistence type="predicted"/>
<dbReference type="InterPro" id="IPR041698">
    <property type="entry name" value="Methyltransf_25"/>
</dbReference>
<keyword evidence="1 4" id="KW-0489">Methyltransferase</keyword>
<protein>
    <submittedName>
        <fullName evidence="4">Methyltransferase family protein</fullName>
    </submittedName>
</protein>
<dbReference type="GO" id="GO:0008168">
    <property type="term" value="F:methyltransferase activity"/>
    <property type="evidence" value="ECO:0007669"/>
    <property type="project" value="UniProtKB-KW"/>
</dbReference>
<dbReference type="STRING" id="889378.Spiaf_2301"/>
<reference evidence="5" key="1">
    <citation type="journal article" date="2013" name="Stand. Genomic Sci.">
        <title>Complete genome sequence of the halophilic bacterium Spirochaeta africana type strain (Z-7692(T)) from the alkaline Lake Magadi in the East African Rift.</title>
        <authorList>
            <person name="Liolos K."/>
            <person name="Abt B."/>
            <person name="Scheuner C."/>
            <person name="Teshima H."/>
            <person name="Held B."/>
            <person name="Lapidus A."/>
            <person name="Nolan M."/>
            <person name="Lucas S."/>
            <person name="Deshpande S."/>
            <person name="Cheng J.F."/>
            <person name="Tapia R."/>
            <person name="Goodwin L.A."/>
            <person name="Pitluck S."/>
            <person name="Pagani I."/>
            <person name="Ivanova N."/>
            <person name="Mavromatis K."/>
            <person name="Mikhailova N."/>
            <person name="Huntemann M."/>
            <person name="Pati A."/>
            <person name="Chen A."/>
            <person name="Palaniappan K."/>
            <person name="Land M."/>
            <person name="Rohde M."/>
            <person name="Tindall B.J."/>
            <person name="Detter J.C."/>
            <person name="Goker M."/>
            <person name="Bristow J."/>
            <person name="Eisen J.A."/>
            <person name="Markowitz V."/>
            <person name="Hugenholtz P."/>
            <person name="Woyke T."/>
            <person name="Klenk H.P."/>
            <person name="Kyrpides N.C."/>
        </authorList>
    </citation>
    <scope>NUCLEOTIDE SEQUENCE</scope>
    <source>
        <strain evidence="5">ATCC 700263 / DSM 8902 / Z-7692</strain>
    </source>
</reference>
<evidence type="ECO:0000256" key="2">
    <source>
        <dbReference type="ARBA" id="ARBA00022679"/>
    </source>
</evidence>